<dbReference type="EMBL" id="JAENIG010000002">
    <property type="protein sequence ID" value="MBK1853975.1"/>
    <property type="molecule type" value="Genomic_DNA"/>
</dbReference>
<name>A0AAE2SCH6_9BACT</name>
<evidence type="ECO:0000256" key="2">
    <source>
        <dbReference type="SAM" id="SignalP"/>
    </source>
</evidence>
<reference evidence="4" key="1">
    <citation type="submission" date="2021-01" db="EMBL/GenBank/DDBJ databases">
        <title>Modified the classification status of verrucomicrobia.</title>
        <authorList>
            <person name="Feng X."/>
        </authorList>
    </citation>
    <scope>NUCLEOTIDE SEQUENCE</scope>
    <source>
        <strain evidence="4">5K15</strain>
    </source>
</reference>
<dbReference type="Proteomes" id="UP000634206">
    <property type="component" value="Unassembled WGS sequence"/>
</dbReference>
<dbReference type="AlphaFoldDB" id="A0AAE2SCH6"/>
<comment type="caution">
    <text evidence="4">The sequence shown here is derived from an EMBL/GenBank/DDBJ whole genome shotgun (WGS) entry which is preliminary data.</text>
</comment>
<feature type="domain" description="Type II/III secretion system secretin-like" evidence="3">
    <location>
        <begin position="79"/>
        <end position="227"/>
    </location>
</feature>
<protein>
    <recommendedName>
        <fullName evidence="3">Type II/III secretion system secretin-like domain-containing protein</fullName>
    </recommendedName>
</protein>
<organism evidence="4 5">
    <name type="scientific">Oceaniferula flava</name>
    <dbReference type="NCBI Taxonomy" id="2800421"/>
    <lineage>
        <taxon>Bacteria</taxon>
        <taxon>Pseudomonadati</taxon>
        <taxon>Verrucomicrobiota</taxon>
        <taxon>Verrucomicrobiia</taxon>
        <taxon>Verrucomicrobiales</taxon>
        <taxon>Verrucomicrobiaceae</taxon>
        <taxon>Oceaniferula</taxon>
    </lineage>
</organism>
<keyword evidence="2" id="KW-0732">Signal</keyword>
<dbReference type="Pfam" id="PF00263">
    <property type="entry name" value="Secretin"/>
    <property type="match status" value="1"/>
</dbReference>
<keyword evidence="5" id="KW-1185">Reference proteome</keyword>
<sequence>MKRSLKTLALCPLLFAATPIFAQENAFDPLGEAAEANLPRQVRIQVEYIEMPLEQMSAVMSDATASKGDTVLRQAVAKLMQSGKAKLIENQMLVARSGEKATVESIREFIYPTEYEPPELPNTIKIEKGAESKIASKEFATGPTPTAFETRNLGSTLEIEPTIGDSNKTIDVRLSPEITYHVENTVWSEWKDKHGESNIMMPVIYTLRVNTAVTLANGKPTLIAALSPKDDKGVTDTSRKVLVFLKADVLVIGR</sequence>
<evidence type="ECO:0000313" key="4">
    <source>
        <dbReference type="EMBL" id="MBK1853975.1"/>
    </source>
</evidence>
<evidence type="ECO:0000313" key="5">
    <source>
        <dbReference type="Proteomes" id="UP000634206"/>
    </source>
</evidence>
<feature type="signal peptide" evidence="2">
    <location>
        <begin position="1"/>
        <end position="22"/>
    </location>
</feature>
<evidence type="ECO:0000256" key="1">
    <source>
        <dbReference type="RuleBase" id="RU004003"/>
    </source>
</evidence>
<accession>A0AAE2SCH6</accession>
<gene>
    <name evidence="4" type="ORF">JIN83_03315</name>
</gene>
<proteinExistence type="inferred from homology"/>
<dbReference type="InterPro" id="IPR004846">
    <property type="entry name" value="T2SS/T3SS_dom"/>
</dbReference>
<dbReference type="RefSeq" id="WP_309488583.1">
    <property type="nucleotide sequence ID" value="NZ_JAENIG010000002.1"/>
</dbReference>
<evidence type="ECO:0000259" key="3">
    <source>
        <dbReference type="Pfam" id="PF00263"/>
    </source>
</evidence>
<feature type="chain" id="PRO_5042226607" description="Type II/III secretion system secretin-like domain-containing protein" evidence="2">
    <location>
        <begin position="23"/>
        <end position="254"/>
    </location>
</feature>
<comment type="similarity">
    <text evidence="1">Belongs to the bacterial secretin family.</text>
</comment>
<dbReference type="GO" id="GO:0009306">
    <property type="term" value="P:protein secretion"/>
    <property type="evidence" value="ECO:0007669"/>
    <property type="project" value="InterPro"/>
</dbReference>